<dbReference type="AlphaFoldDB" id="A0A5B0PJB8"/>
<accession>A0A5B0PJB8</accession>
<dbReference type="EMBL" id="VDEP01000340">
    <property type="protein sequence ID" value="KAA1100568.1"/>
    <property type="molecule type" value="Genomic_DNA"/>
</dbReference>
<evidence type="ECO:0000313" key="3">
    <source>
        <dbReference type="Proteomes" id="UP000325313"/>
    </source>
</evidence>
<name>A0A5B0PJB8_PUCGR</name>
<feature type="region of interest" description="Disordered" evidence="1">
    <location>
        <begin position="448"/>
        <end position="478"/>
    </location>
</feature>
<sequence>MKEKKALNNQPKEVAMRKMVDSNNFDNTTFNQLLVMWIIQHLLPWVQIEDFILVIAFQYLCHVAKPYTRVWAATEAHQLYCHLQSKVLDSLQSNTSKLSLIHNIWTTRGNQNAFLGITVAYIDGSWKIKVSHLLVKYIAWTHKGKYLVIPLANILLKSTLNNKITQTTDSGSNNLMMAVELDLILNAGLKSILVPQSNQIPTSTVLGFVPGLCAIAKESSESGQVDPMANPFDQDGFVDDSDSNYSDNKGPAVREANAVEKVLKKVDYVTQKITSSLVKQADFNTWAKKLKYTGPTLIAGYGIRWNIKFESRERGYITQNVINKLIENKQDRQDHKGGKNHFNKYKITQSNWDIVKKLNDIISELYYVTKKMEGNIPLASMVLAKYRLLRQYLEGKLSTVNKDEFKNMINTILKKIDTYLPPVNDPEVVPLGLPLRTNLLEAKFQQHKQALNDQASRDEDTPPPEKNTTLEPGGGLEEDDNFFLDAAPETYDELAATVPQRRYDTVSGQYSTEFPVVALLEQDYLATSATSASVEQCFLAAADVWGQDQGINPDGPFQAAQDTISATQAKLEAAKTTKKPVASTSSVKV</sequence>
<comment type="caution">
    <text evidence="2">The sequence shown here is derived from an EMBL/GenBank/DDBJ whole genome shotgun (WGS) entry which is preliminary data.</text>
</comment>
<dbReference type="PANTHER" id="PTHR47501:SF5">
    <property type="entry name" value="HAT C-TERMINAL DIMERISATION DOMAIN-CONTAINING PROTEIN"/>
    <property type="match status" value="1"/>
</dbReference>
<dbReference type="Proteomes" id="UP000325313">
    <property type="component" value="Unassembled WGS sequence"/>
</dbReference>
<reference evidence="2 3" key="1">
    <citation type="submission" date="2019-05" db="EMBL/GenBank/DDBJ databases">
        <title>Emergence of the Ug99 lineage of the wheat stem rust pathogen through somatic hybridization.</title>
        <authorList>
            <person name="Li F."/>
            <person name="Upadhyaya N.M."/>
            <person name="Sperschneider J."/>
            <person name="Matny O."/>
            <person name="Nguyen-Phuc H."/>
            <person name="Mago R."/>
            <person name="Raley C."/>
            <person name="Miller M.E."/>
            <person name="Silverstein K.A.T."/>
            <person name="Henningsen E."/>
            <person name="Hirsch C.D."/>
            <person name="Visser B."/>
            <person name="Pretorius Z.A."/>
            <person name="Steffenson B.J."/>
            <person name="Schwessinger B."/>
            <person name="Dodds P.N."/>
            <person name="Figueroa M."/>
        </authorList>
    </citation>
    <scope>NUCLEOTIDE SEQUENCE [LARGE SCALE GENOMIC DNA]</scope>
    <source>
        <strain evidence="2 3">Ug99</strain>
    </source>
</reference>
<gene>
    <name evidence="2" type="ORF">PGTUg99_023591</name>
</gene>
<dbReference type="PANTHER" id="PTHR47501">
    <property type="entry name" value="TRANSPOSASE-RELATED"/>
    <property type="match status" value="1"/>
</dbReference>
<dbReference type="SUPFAM" id="SSF53098">
    <property type="entry name" value="Ribonuclease H-like"/>
    <property type="match status" value="1"/>
</dbReference>
<evidence type="ECO:0000256" key="1">
    <source>
        <dbReference type="SAM" id="MobiDB-lite"/>
    </source>
</evidence>
<evidence type="ECO:0000313" key="2">
    <source>
        <dbReference type="EMBL" id="KAA1100568.1"/>
    </source>
</evidence>
<protein>
    <recommendedName>
        <fullName evidence="4">HAT C-terminal dimerisation domain-containing protein</fullName>
    </recommendedName>
</protein>
<evidence type="ECO:0008006" key="4">
    <source>
        <dbReference type="Google" id="ProtNLM"/>
    </source>
</evidence>
<dbReference type="InterPro" id="IPR012337">
    <property type="entry name" value="RNaseH-like_sf"/>
</dbReference>
<organism evidence="2 3">
    <name type="scientific">Puccinia graminis f. sp. tritici</name>
    <dbReference type="NCBI Taxonomy" id="56615"/>
    <lineage>
        <taxon>Eukaryota</taxon>
        <taxon>Fungi</taxon>
        <taxon>Dikarya</taxon>
        <taxon>Basidiomycota</taxon>
        <taxon>Pucciniomycotina</taxon>
        <taxon>Pucciniomycetes</taxon>
        <taxon>Pucciniales</taxon>
        <taxon>Pucciniaceae</taxon>
        <taxon>Puccinia</taxon>
    </lineage>
</organism>
<proteinExistence type="predicted"/>